<dbReference type="SUPFAM" id="SSF53756">
    <property type="entry name" value="UDP-Glycosyltransferase/glycogen phosphorylase"/>
    <property type="match status" value="1"/>
</dbReference>
<evidence type="ECO:0000256" key="2">
    <source>
        <dbReference type="ARBA" id="ARBA00022679"/>
    </source>
</evidence>
<sequence>MGRPRTGRVVAVHPHADLYGSDRMFLESLGPLGPDVLAVLSTSGPLVEAVRARGVEVLVKDFPVLRKVELRDPRKAVVFLRRFLSSVGTLAAWLREQDASVLYVSTVTAPEWLLAGRLAGVRVVCHVHESMPMSRPASALLLSPLLAADLVVANSGDTQAWIRASLGERVARRTCVVHNGVREPASPAAAPSPGRPRSLVVVGRLSVIKGQDTAVRATALVRQAGHDVTLTLVGDCYPGYEAVEDGLRDLAVRERVDDVTVFTGFRDPAPIVAGADVVLVPSRVESFGLVAVEALLLGRPVVATRIGGLPEVLRDGETGLLVPVDDPRALADAVMRLLQDPQLAAALGAAGRADARARFSMTAFTAALADAVLPGPAGGLPTAA</sequence>
<dbReference type="GO" id="GO:0016757">
    <property type="term" value="F:glycosyltransferase activity"/>
    <property type="evidence" value="ECO:0007669"/>
    <property type="project" value="UniProtKB-KW"/>
</dbReference>
<organism evidence="4 5">
    <name type="scientific">Geodermatophilus amargosae</name>
    <dbReference type="NCBI Taxonomy" id="1296565"/>
    <lineage>
        <taxon>Bacteria</taxon>
        <taxon>Bacillati</taxon>
        <taxon>Actinomycetota</taxon>
        <taxon>Actinomycetes</taxon>
        <taxon>Geodermatophilales</taxon>
        <taxon>Geodermatophilaceae</taxon>
        <taxon>Geodermatophilus</taxon>
    </lineage>
</organism>
<accession>A0A1I7A416</accession>
<dbReference type="PANTHER" id="PTHR12526">
    <property type="entry name" value="GLYCOSYLTRANSFERASE"/>
    <property type="match status" value="1"/>
</dbReference>
<dbReference type="STRING" id="1296565.SAMN05660657_02474"/>
<dbReference type="OrthoDB" id="8878585at2"/>
<dbReference type="Pfam" id="PF13439">
    <property type="entry name" value="Glyco_transf_4"/>
    <property type="match status" value="1"/>
</dbReference>
<dbReference type="AlphaFoldDB" id="A0A1I7A416"/>
<name>A0A1I7A416_9ACTN</name>
<dbReference type="CDD" id="cd03811">
    <property type="entry name" value="GT4_GT28_WabH-like"/>
    <property type="match status" value="1"/>
</dbReference>
<evidence type="ECO:0000259" key="3">
    <source>
        <dbReference type="Pfam" id="PF13439"/>
    </source>
</evidence>
<evidence type="ECO:0000256" key="1">
    <source>
        <dbReference type="ARBA" id="ARBA00022676"/>
    </source>
</evidence>
<dbReference type="Proteomes" id="UP000199546">
    <property type="component" value="Unassembled WGS sequence"/>
</dbReference>
<proteinExistence type="predicted"/>
<keyword evidence="1" id="KW-0328">Glycosyltransferase</keyword>
<dbReference type="InterPro" id="IPR028098">
    <property type="entry name" value="Glyco_trans_4-like_N"/>
</dbReference>
<dbReference type="EMBL" id="FPBA01000007">
    <property type="protein sequence ID" value="SFT69652.1"/>
    <property type="molecule type" value="Genomic_DNA"/>
</dbReference>
<protein>
    <submittedName>
        <fullName evidence="4">Glycosyltransferase Family 4</fullName>
    </submittedName>
</protein>
<dbReference type="RefSeq" id="WP_139245828.1">
    <property type="nucleotide sequence ID" value="NZ_FPBA01000007.1"/>
</dbReference>
<gene>
    <name evidence="4" type="ORF">SAMN05660657_02474</name>
</gene>
<keyword evidence="2 4" id="KW-0808">Transferase</keyword>
<dbReference type="PANTHER" id="PTHR12526:SF510">
    <property type="entry name" value="D-INOSITOL 3-PHOSPHATE GLYCOSYLTRANSFERASE"/>
    <property type="match status" value="1"/>
</dbReference>
<keyword evidence="5" id="KW-1185">Reference proteome</keyword>
<reference evidence="5" key="1">
    <citation type="submission" date="2016-10" db="EMBL/GenBank/DDBJ databases">
        <authorList>
            <person name="Varghese N."/>
            <person name="Submissions S."/>
        </authorList>
    </citation>
    <scope>NUCLEOTIDE SEQUENCE [LARGE SCALE GENOMIC DNA]</scope>
    <source>
        <strain evidence="5">DSM 46136</strain>
    </source>
</reference>
<dbReference type="Gene3D" id="3.40.50.2000">
    <property type="entry name" value="Glycogen Phosphorylase B"/>
    <property type="match status" value="2"/>
</dbReference>
<feature type="domain" description="Glycosyltransferase subfamily 4-like N-terminal" evidence="3">
    <location>
        <begin position="73"/>
        <end position="181"/>
    </location>
</feature>
<dbReference type="Pfam" id="PF13692">
    <property type="entry name" value="Glyco_trans_1_4"/>
    <property type="match status" value="1"/>
</dbReference>
<evidence type="ECO:0000313" key="5">
    <source>
        <dbReference type="Proteomes" id="UP000199546"/>
    </source>
</evidence>
<evidence type="ECO:0000313" key="4">
    <source>
        <dbReference type="EMBL" id="SFT69652.1"/>
    </source>
</evidence>